<protein>
    <recommendedName>
        <fullName evidence="2">1,4-alpha-D-glucan glucanohydrolase</fullName>
    </recommendedName>
</protein>
<feature type="non-terminal residue" evidence="4">
    <location>
        <position position="163"/>
    </location>
</feature>
<dbReference type="CAZy" id="GH13">
    <property type="family name" value="Glycoside Hydrolase Family 13"/>
</dbReference>
<organism evidence="4">
    <name type="scientific">Prototheca wickerhamii</name>
    <dbReference type="NCBI Taxonomy" id="3111"/>
    <lineage>
        <taxon>Eukaryota</taxon>
        <taxon>Viridiplantae</taxon>
        <taxon>Chlorophyta</taxon>
        <taxon>core chlorophytes</taxon>
        <taxon>Trebouxiophyceae</taxon>
        <taxon>Chlorellales</taxon>
        <taxon>Chlorellaceae</taxon>
        <taxon>Prototheca</taxon>
    </lineage>
</organism>
<comment type="similarity">
    <text evidence="1">Belongs to the glycosyl hydrolase 13 family.</text>
</comment>
<evidence type="ECO:0000256" key="2">
    <source>
        <dbReference type="ARBA" id="ARBA00030238"/>
    </source>
</evidence>
<dbReference type="PANTHER" id="PTHR43447">
    <property type="entry name" value="ALPHA-AMYLASE"/>
    <property type="match status" value="1"/>
</dbReference>
<dbReference type="Gene3D" id="3.20.20.80">
    <property type="entry name" value="Glycosidases"/>
    <property type="match status" value="1"/>
</dbReference>
<evidence type="ECO:0000256" key="1">
    <source>
        <dbReference type="ARBA" id="ARBA00008061"/>
    </source>
</evidence>
<dbReference type="SUPFAM" id="SSF51445">
    <property type="entry name" value="(Trans)glycosidases"/>
    <property type="match status" value="1"/>
</dbReference>
<dbReference type="EMBL" id="DQ228193">
    <property type="protein sequence ID" value="ABC24950.1"/>
    <property type="molecule type" value="mRNA"/>
</dbReference>
<feature type="non-terminal residue" evidence="4">
    <location>
        <position position="1"/>
    </location>
</feature>
<dbReference type="InterPro" id="IPR017853">
    <property type="entry name" value="GH"/>
</dbReference>
<keyword evidence="4" id="KW-0326">Glycosidase</keyword>
<name>Q075L0_PROWI</name>
<dbReference type="Pfam" id="PF00128">
    <property type="entry name" value="Alpha-amylase"/>
    <property type="match status" value="1"/>
</dbReference>
<keyword evidence="4" id="KW-0378">Hydrolase</keyword>
<dbReference type="InterPro" id="IPR006047">
    <property type="entry name" value="GH13_cat_dom"/>
</dbReference>
<dbReference type="GO" id="GO:0016798">
    <property type="term" value="F:hydrolase activity, acting on glycosyl bonds"/>
    <property type="evidence" value="ECO:0007669"/>
    <property type="project" value="UniProtKB-KW"/>
</dbReference>
<accession>Q075L0</accession>
<dbReference type="AlphaFoldDB" id="Q075L0"/>
<evidence type="ECO:0000313" key="4">
    <source>
        <dbReference type="EMBL" id="ABC24950.1"/>
    </source>
</evidence>
<proteinExistence type="evidence at transcript level"/>
<sequence length="163" mass="18464">AKRSTRPWPPPAAGPAPTARCCRRCSRTTWCRATFARTWARAPSRPRAAARKCCSRAFNWESWQHNWYENISGKAEELANMGFTTIWLPPFTQSVSPQGYMPGDLYNLNSYYGSEAQLRSCIRSFQSAGIKVLGDAVLNHRCAEHRGEDGVYNRFGGRLAWDE</sequence>
<dbReference type="GO" id="GO:0005975">
    <property type="term" value="P:carbohydrate metabolic process"/>
    <property type="evidence" value="ECO:0007669"/>
    <property type="project" value="InterPro"/>
</dbReference>
<reference evidence="4" key="1">
    <citation type="submission" date="2005-09" db="EMBL/GenBank/DDBJ databases">
        <title>An overview of the metabolic pathways present in the plastid of the non-photosynthetic alga Prototheca wickerhamii.</title>
        <authorList>
            <person name="Borza T.C."/>
            <person name="Lee R.W."/>
        </authorList>
    </citation>
    <scope>NUCLEOTIDE SEQUENCE</scope>
    <source>
        <strain evidence="4">SAG 263-11</strain>
    </source>
</reference>
<evidence type="ECO:0000259" key="3">
    <source>
        <dbReference type="Pfam" id="PF00128"/>
    </source>
</evidence>
<feature type="domain" description="Glycosyl hydrolase family 13 catalytic" evidence="3">
    <location>
        <begin position="72"/>
        <end position="149"/>
    </location>
</feature>